<keyword evidence="4" id="KW-1185">Reference proteome</keyword>
<dbReference type="InterPro" id="IPR023213">
    <property type="entry name" value="CAT-like_dom_sf"/>
</dbReference>
<name>A0AAF0ZRR7_SOLVR</name>
<dbReference type="Gene3D" id="3.30.559.10">
    <property type="entry name" value="Chloramphenicol acetyltransferase-like domain"/>
    <property type="match status" value="1"/>
</dbReference>
<dbReference type="EMBL" id="CP133621">
    <property type="protein sequence ID" value="WMV49081.1"/>
    <property type="molecule type" value="Genomic_DNA"/>
</dbReference>
<keyword evidence="1" id="KW-0808">Transferase</keyword>
<accession>A0AAF0ZRR7</accession>
<evidence type="ECO:0000256" key="2">
    <source>
        <dbReference type="ARBA" id="ARBA00023315"/>
    </source>
</evidence>
<gene>
    <name evidence="3" type="ORF">MTR67_042466</name>
</gene>
<sequence>MASVIEQCQVAPPPGGAVEVTLPLTYFDLVWLGFHRIRRILFYKLPISKPDFVQNIIPPLKNSLSLTLKHYMPLAENVARPLDTSGYPELRYVTGDSVSVIFDVY</sequence>
<reference evidence="3" key="1">
    <citation type="submission" date="2023-08" db="EMBL/GenBank/DDBJ databases">
        <title>A de novo genome assembly of Solanum verrucosum Schlechtendal, a Mexican diploid species geographically isolated from the other diploid A-genome species in potato relatives.</title>
        <authorList>
            <person name="Hosaka K."/>
        </authorList>
    </citation>
    <scope>NUCLEOTIDE SEQUENCE</scope>
    <source>
        <tissue evidence="3">Young leaves</tissue>
    </source>
</reference>
<evidence type="ECO:0000313" key="4">
    <source>
        <dbReference type="Proteomes" id="UP001234989"/>
    </source>
</evidence>
<dbReference type="InterPro" id="IPR051504">
    <property type="entry name" value="Plant_metabolite_acyltrans"/>
</dbReference>
<dbReference type="PANTHER" id="PTHR31625">
    <property type="match status" value="1"/>
</dbReference>
<protein>
    <submittedName>
        <fullName evidence="3">Uncharacterized protein</fullName>
    </submittedName>
</protein>
<organism evidence="3 4">
    <name type="scientific">Solanum verrucosum</name>
    <dbReference type="NCBI Taxonomy" id="315347"/>
    <lineage>
        <taxon>Eukaryota</taxon>
        <taxon>Viridiplantae</taxon>
        <taxon>Streptophyta</taxon>
        <taxon>Embryophyta</taxon>
        <taxon>Tracheophyta</taxon>
        <taxon>Spermatophyta</taxon>
        <taxon>Magnoliopsida</taxon>
        <taxon>eudicotyledons</taxon>
        <taxon>Gunneridae</taxon>
        <taxon>Pentapetalae</taxon>
        <taxon>asterids</taxon>
        <taxon>lamiids</taxon>
        <taxon>Solanales</taxon>
        <taxon>Solanaceae</taxon>
        <taxon>Solanoideae</taxon>
        <taxon>Solaneae</taxon>
        <taxon>Solanum</taxon>
    </lineage>
</organism>
<dbReference type="AlphaFoldDB" id="A0AAF0ZRR7"/>
<evidence type="ECO:0000256" key="1">
    <source>
        <dbReference type="ARBA" id="ARBA00022679"/>
    </source>
</evidence>
<dbReference type="Proteomes" id="UP001234989">
    <property type="component" value="Chromosome 10"/>
</dbReference>
<evidence type="ECO:0000313" key="3">
    <source>
        <dbReference type="EMBL" id="WMV49081.1"/>
    </source>
</evidence>
<proteinExistence type="predicted"/>
<dbReference type="GO" id="GO:0016747">
    <property type="term" value="F:acyltransferase activity, transferring groups other than amino-acyl groups"/>
    <property type="evidence" value="ECO:0007669"/>
    <property type="project" value="UniProtKB-ARBA"/>
</dbReference>
<keyword evidence="2" id="KW-0012">Acyltransferase</keyword>